<evidence type="ECO:0000259" key="7">
    <source>
        <dbReference type="Pfam" id="PF21981"/>
    </source>
</evidence>
<feature type="domain" description="RecX first three-helical" evidence="8">
    <location>
        <begin position="10"/>
        <end position="48"/>
    </location>
</feature>
<feature type="domain" description="RecX third three-helical" evidence="7">
    <location>
        <begin position="100"/>
        <end position="143"/>
    </location>
</feature>
<evidence type="ECO:0000256" key="1">
    <source>
        <dbReference type="ARBA" id="ARBA00004496"/>
    </source>
</evidence>
<evidence type="ECO:0000259" key="8">
    <source>
        <dbReference type="Pfam" id="PF21982"/>
    </source>
</evidence>
<dbReference type="Gene3D" id="1.10.10.10">
    <property type="entry name" value="Winged helix-like DNA-binding domain superfamily/Winged helix DNA-binding domain"/>
    <property type="match status" value="3"/>
</dbReference>
<dbReference type="PANTHER" id="PTHR33602">
    <property type="entry name" value="REGULATORY PROTEIN RECX FAMILY PROTEIN"/>
    <property type="match status" value="1"/>
</dbReference>
<comment type="caution">
    <text evidence="9">The sequence shown here is derived from an EMBL/GenBank/DDBJ whole genome shotgun (WGS) entry which is preliminary data.</text>
</comment>
<dbReference type="InterPro" id="IPR036388">
    <property type="entry name" value="WH-like_DNA-bd_sf"/>
</dbReference>
<evidence type="ECO:0000256" key="4">
    <source>
        <dbReference type="ARBA" id="ARBA00022490"/>
    </source>
</evidence>
<comment type="subcellular location">
    <subcellularLocation>
        <location evidence="1 5">Cytoplasm</location>
    </subcellularLocation>
</comment>
<dbReference type="RefSeq" id="WP_354599454.1">
    <property type="nucleotide sequence ID" value="NZ_JBEWZI010000002.1"/>
</dbReference>
<gene>
    <name evidence="5 9" type="primary">recX</name>
    <name evidence="9" type="ORF">ABXR19_02245</name>
</gene>
<keyword evidence="4 5" id="KW-0963">Cytoplasm</keyword>
<dbReference type="PANTHER" id="PTHR33602:SF1">
    <property type="entry name" value="REGULATORY PROTEIN RECX FAMILY PROTEIN"/>
    <property type="match status" value="1"/>
</dbReference>
<name>A0ABV2TGD9_9RHOO</name>
<sequence length="153" mass="17208">MSKKPVPSLKSTALRLLSMREHSRVELRRKLKAKAVEGQDVEAVLDRMAETGLQSDVRFAESLVRTQGGRVGVERLRRELADRGVSNEIAAAALGEGLVEDELTRARAVWAKKFGELPKDQSEWARQARFMQSRGFTVEVIRTMLKEPFNESA</sequence>
<evidence type="ECO:0000256" key="3">
    <source>
        <dbReference type="ARBA" id="ARBA00018111"/>
    </source>
</evidence>
<dbReference type="InterPro" id="IPR003783">
    <property type="entry name" value="Regulatory_RecX"/>
</dbReference>
<dbReference type="Pfam" id="PF21982">
    <property type="entry name" value="RecX_HTH1"/>
    <property type="match status" value="1"/>
</dbReference>
<reference evidence="9 10" key="1">
    <citation type="submission" date="2024-07" db="EMBL/GenBank/DDBJ databases">
        <title>Uliginosibacterium flavum JJ3220;KACC:17644.</title>
        <authorList>
            <person name="Kim M.K."/>
        </authorList>
    </citation>
    <scope>NUCLEOTIDE SEQUENCE [LARGE SCALE GENOMIC DNA]</scope>
    <source>
        <strain evidence="9 10">KACC:17644</strain>
    </source>
</reference>
<feature type="domain" description="RecX second three-helical" evidence="6">
    <location>
        <begin position="55"/>
        <end position="94"/>
    </location>
</feature>
<dbReference type="InterPro" id="IPR053925">
    <property type="entry name" value="RecX_HTH_3rd"/>
</dbReference>
<evidence type="ECO:0000313" key="10">
    <source>
        <dbReference type="Proteomes" id="UP001549691"/>
    </source>
</evidence>
<evidence type="ECO:0000313" key="9">
    <source>
        <dbReference type="EMBL" id="MET7012992.1"/>
    </source>
</evidence>
<evidence type="ECO:0000256" key="5">
    <source>
        <dbReference type="HAMAP-Rule" id="MF_01114"/>
    </source>
</evidence>
<dbReference type="InterPro" id="IPR053924">
    <property type="entry name" value="RecX_HTH_2nd"/>
</dbReference>
<evidence type="ECO:0000256" key="2">
    <source>
        <dbReference type="ARBA" id="ARBA00009695"/>
    </source>
</evidence>
<dbReference type="NCBIfam" id="NF001055">
    <property type="entry name" value="PRK00117.2-5"/>
    <property type="match status" value="1"/>
</dbReference>
<organism evidence="9 10">
    <name type="scientific">Uliginosibacterium flavum</name>
    <dbReference type="NCBI Taxonomy" id="1396831"/>
    <lineage>
        <taxon>Bacteria</taxon>
        <taxon>Pseudomonadati</taxon>
        <taxon>Pseudomonadota</taxon>
        <taxon>Betaproteobacteria</taxon>
        <taxon>Rhodocyclales</taxon>
        <taxon>Zoogloeaceae</taxon>
        <taxon>Uliginosibacterium</taxon>
    </lineage>
</organism>
<evidence type="ECO:0000259" key="6">
    <source>
        <dbReference type="Pfam" id="PF02631"/>
    </source>
</evidence>
<comment type="similarity">
    <text evidence="2 5">Belongs to the RecX family.</text>
</comment>
<dbReference type="Pfam" id="PF21981">
    <property type="entry name" value="RecX_HTH3"/>
    <property type="match status" value="1"/>
</dbReference>
<dbReference type="Pfam" id="PF02631">
    <property type="entry name" value="RecX_HTH2"/>
    <property type="match status" value="1"/>
</dbReference>
<proteinExistence type="inferred from homology"/>
<protein>
    <recommendedName>
        <fullName evidence="3 5">Regulatory protein RecX</fullName>
    </recommendedName>
</protein>
<dbReference type="HAMAP" id="MF_01114">
    <property type="entry name" value="RecX"/>
    <property type="match status" value="1"/>
</dbReference>
<comment type="function">
    <text evidence="5">Modulates RecA activity.</text>
</comment>
<dbReference type="Proteomes" id="UP001549691">
    <property type="component" value="Unassembled WGS sequence"/>
</dbReference>
<keyword evidence="10" id="KW-1185">Reference proteome</keyword>
<accession>A0ABV2TGD9</accession>
<dbReference type="InterPro" id="IPR053926">
    <property type="entry name" value="RecX_HTH_1st"/>
</dbReference>
<dbReference type="EMBL" id="JBEWZI010000002">
    <property type="protein sequence ID" value="MET7012992.1"/>
    <property type="molecule type" value="Genomic_DNA"/>
</dbReference>